<protein>
    <submittedName>
        <fullName evidence="2">Uncharacterized protein</fullName>
    </submittedName>
</protein>
<dbReference type="AlphaFoldDB" id="A0A4Z0B555"/>
<dbReference type="EMBL" id="QUZT01000019">
    <property type="protein sequence ID" value="TFY93703.1"/>
    <property type="molecule type" value="Genomic_DNA"/>
</dbReference>
<feature type="transmembrane region" description="Helical" evidence="1">
    <location>
        <begin position="107"/>
        <end position="127"/>
    </location>
</feature>
<name>A0A4Z0B555_9PSED</name>
<accession>A0A4Z0B555</accession>
<dbReference type="OrthoDB" id="7027795at2"/>
<comment type="caution">
    <text evidence="2">The sequence shown here is derived from an EMBL/GenBank/DDBJ whole genome shotgun (WGS) entry which is preliminary data.</text>
</comment>
<keyword evidence="3" id="KW-1185">Reference proteome</keyword>
<dbReference type="RefSeq" id="WP_135308506.1">
    <property type="nucleotide sequence ID" value="NZ_QUZT01000019.1"/>
</dbReference>
<sequence length="155" mass="17194">MPSNFLQSGVPDAHTTTRQRLTNLLDLPKLYQTIDADPAIAGAGVVHIGSDYQVTVLREFVPLCSISPKRVPLLRSLAAAGFRSGPVLLVVVATLNAMLAADYLGNHPVTMFAVFPLFQSLACLLMLNTRNHRRFVSMLRVRRRRKTRVAESFIH</sequence>
<feature type="transmembrane region" description="Helical" evidence="1">
    <location>
        <begin position="77"/>
        <end position="101"/>
    </location>
</feature>
<keyword evidence="1" id="KW-1133">Transmembrane helix</keyword>
<dbReference type="Proteomes" id="UP000297734">
    <property type="component" value="Unassembled WGS sequence"/>
</dbReference>
<evidence type="ECO:0000256" key="1">
    <source>
        <dbReference type="SAM" id="Phobius"/>
    </source>
</evidence>
<keyword evidence="1" id="KW-0472">Membrane</keyword>
<evidence type="ECO:0000313" key="2">
    <source>
        <dbReference type="EMBL" id="TFY93703.1"/>
    </source>
</evidence>
<evidence type="ECO:0000313" key="3">
    <source>
        <dbReference type="Proteomes" id="UP000297734"/>
    </source>
</evidence>
<reference evidence="2 3" key="1">
    <citation type="journal article" date="2019" name="Syst. Appl. Microbiol.">
        <title>New species of pathogenic Pseudomonas isolated from citrus in Tunisia: Proposal of Pseudomonas kairouanensis sp. nov. and Pseudomonas nabeulensis sp. nov.</title>
        <authorList>
            <person name="Oueslati M."/>
            <person name="Mulet M."/>
            <person name="Gomila M."/>
            <person name="Berge O."/>
            <person name="Hajlaoui M.R."/>
            <person name="Lalucat J."/>
            <person name="Sadfi-Zouaoui N."/>
            <person name="Garcia-Valdes E."/>
        </authorList>
    </citation>
    <scope>NUCLEOTIDE SEQUENCE [LARGE SCALE GENOMIC DNA]</scope>
    <source>
        <strain evidence="2 3">E10B</strain>
    </source>
</reference>
<gene>
    <name evidence="2" type="ORF">DYL61_12200</name>
</gene>
<proteinExistence type="predicted"/>
<keyword evidence="1" id="KW-0812">Transmembrane</keyword>
<organism evidence="2 3">
    <name type="scientific">Pseudomonas nabeulensis</name>
    <dbReference type="NCBI Taxonomy" id="2293833"/>
    <lineage>
        <taxon>Bacteria</taxon>
        <taxon>Pseudomonadati</taxon>
        <taxon>Pseudomonadota</taxon>
        <taxon>Gammaproteobacteria</taxon>
        <taxon>Pseudomonadales</taxon>
        <taxon>Pseudomonadaceae</taxon>
        <taxon>Pseudomonas</taxon>
    </lineage>
</organism>